<gene>
    <name evidence="15" type="ORF">PQO03_07995</name>
</gene>
<evidence type="ECO:0000256" key="1">
    <source>
        <dbReference type="ARBA" id="ARBA00004571"/>
    </source>
</evidence>
<evidence type="ECO:0000256" key="8">
    <source>
        <dbReference type="ARBA" id="ARBA00023170"/>
    </source>
</evidence>
<keyword evidence="6 11" id="KW-0798">TonB box</keyword>
<dbReference type="InterPro" id="IPR012910">
    <property type="entry name" value="Plug_dom"/>
</dbReference>
<dbReference type="InterPro" id="IPR000531">
    <property type="entry name" value="Beta-barrel_TonB"/>
</dbReference>
<evidence type="ECO:0000256" key="4">
    <source>
        <dbReference type="ARBA" id="ARBA00022692"/>
    </source>
</evidence>
<keyword evidence="5 12" id="KW-0732">Signal</keyword>
<keyword evidence="3 10" id="KW-1134">Transmembrane beta strand</keyword>
<sequence length="635" mass="72991">MRLIITASLIFIFMASAYSNEDLDELDLESLMNIEVTSVSKTAENSFTAASAIYVITQQEIARKGALNIAEALRGTPGVQVSRRTNNTWEVSIRGFDNLYSNKLLVLIDGRSVYSPIFSGTYWEFTNYPVADIERIEVIRGPGATVWGSNAVNGVINITTKSAKDTKGGLAKVDYGEYNESYYLRYGEALDEDEKLHLRIYGQLQKYQELEPGIHLKNTHENDDWDHLQGGFHLDFDVTSKDTLTVSSDIYHSDFTNYNALVINDFYEDGGATGYNLTLKHTREFNSKEKWNTLLYYDYHNIEQDVTLDSTVHAWNFETDYHFSPWKNHEMTIGAGVRAYRSKAKDKTGQLVFFPEDETTINYTLFVQDKITLQPDRWTLTLGSKFEKNDYTDYEYQPSARIAFTPNRKNTYWAAVSHAVRTPSRYEHGSNIFYGAAIGNNDVDSENLTAYELGHRILINEKLSFDTTVFYNDYSDLVTTNTNAGPDPITNDFSANSYGIEISSNYFITPDWQLKLSYSYFKIDTNYKDNIADTIPTEDVAATNKASFYSFYNITKDVKWDLMLYYQDSKNPSYNYDPQDGTPAFIKLDSRISWSPREDLEIYLVGQNLWEQSTRETLYYAETPRTFYLGLNYKF</sequence>
<organism evidence="15 16">
    <name type="scientific">Lentisphaera profundi</name>
    <dbReference type="NCBI Taxonomy" id="1658616"/>
    <lineage>
        <taxon>Bacteria</taxon>
        <taxon>Pseudomonadati</taxon>
        <taxon>Lentisphaerota</taxon>
        <taxon>Lentisphaeria</taxon>
        <taxon>Lentisphaerales</taxon>
        <taxon>Lentisphaeraceae</taxon>
        <taxon>Lentisphaera</taxon>
    </lineage>
</organism>
<protein>
    <submittedName>
        <fullName evidence="15">TonB-dependent receptor</fullName>
    </submittedName>
</protein>
<evidence type="ECO:0000256" key="11">
    <source>
        <dbReference type="RuleBase" id="RU003357"/>
    </source>
</evidence>
<keyword evidence="4 10" id="KW-0812">Transmembrane</keyword>
<evidence type="ECO:0000256" key="10">
    <source>
        <dbReference type="PROSITE-ProRule" id="PRU01360"/>
    </source>
</evidence>
<dbReference type="PROSITE" id="PS01156">
    <property type="entry name" value="TONB_DEPENDENT_REC_2"/>
    <property type="match status" value="1"/>
</dbReference>
<dbReference type="PROSITE" id="PS52016">
    <property type="entry name" value="TONB_DEPENDENT_REC_3"/>
    <property type="match status" value="1"/>
</dbReference>
<keyword evidence="2 10" id="KW-0813">Transport</keyword>
<evidence type="ECO:0000256" key="5">
    <source>
        <dbReference type="ARBA" id="ARBA00022729"/>
    </source>
</evidence>
<dbReference type="CDD" id="cd01347">
    <property type="entry name" value="ligand_gated_channel"/>
    <property type="match status" value="1"/>
</dbReference>
<keyword evidence="8 15" id="KW-0675">Receptor</keyword>
<dbReference type="EMBL" id="CP117811">
    <property type="protein sequence ID" value="WDE95658.1"/>
    <property type="molecule type" value="Genomic_DNA"/>
</dbReference>
<keyword evidence="7 10" id="KW-0472">Membrane</keyword>
<accession>A0ABY7VNG1</accession>
<dbReference type="InterPro" id="IPR037066">
    <property type="entry name" value="Plug_dom_sf"/>
</dbReference>
<evidence type="ECO:0000313" key="15">
    <source>
        <dbReference type="EMBL" id="WDE95658.1"/>
    </source>
</evidence>
<comment type="subcellular location">
    <subcellularLocation>
        <location evidence="1 10">Cell outer membrane</location>
        <topology evidence="1 10">Multi-pass membrane protein</topology>
    </subcellularLocation>
</comment>
<evidence type="ECO:0000256" key="3">
    <source>
        <dbReference type="ARBA" id="ARBA00022452"/>
    </source>
</evidence>
<comment type="similarity">
    <text evidence="10 11">Belongs to the TonB-dependent receptor family.</text>
</comment>
<dbReference type="InterPro" id="IPR010917">
    <property type="entry name" value="TonB_rcpt_CS"/>
</dbReference>
<reference evidence="15 16" key="1">
    <citation type="submission" date="2023-02" db="EMBL/GenBank/DDBJ databases">
        <title>Genome sequence of Lentisphaera profundi SAORIC-696.</title>
        <authorList>
            <person name="Kim e."/>
            <person name="Cho J.-C."/>
            <person name="Choi A."/>
            <person name="Kang I."/>
        </authorList>
    </citation>
    <scope>NUCLEOTIDE SEQUENCE [LARGE SCALE GENOMIC DNA]</scope>
    <source>
        <strain evidence="15 16">SAORIC-696</strain>
    </source>
</reference>
<evidence type="ECO:0000256" key="6">
    <source>
        <dbReference type="ARBA" id="ARBA00023077"/>
    </source>
</evidence>
<dbReference type="InterPro" id="IPR036942">
    <property type="entry name" value="Beta-barrel_TonB_sf"/>
</dbReference>
<evidence type="ECO:0000259" key="14">
    <source>
        <dbReference type="Pfam" id="PF07715"/>
    </source>
</evidence>
<keyword evidence="16" id="KW-1185">Reference proteome</keyword>
<feature type="domain" description="TonB-dependent receptor-like beta-barrel" evidence="13">
    <location>
        <begin position="222"/>
        <end position="609"/>
    </location>
</feature>
<feature type="signal peptide" evidence="12">
    <location>
        <begin position="1"/>
        <end position="17"/>
    </location>
</feature>
<dbReference type="PANTHER" id="PTHR30069:SF29">
    <property type="entry name" value="HEMOGLOBIN AND HEMOGLOBIN-HAPTOGLOBIN-BINDING PROTEIN 1-RELATED"/>
    <property type="match status" value="1"/>
</dbReference>
<dbReference type="PANTHER" id="PTHR30069">
    <property type="entry name" value="TONB-DEPENDENT OUTER MEMBRANE RECEPTOR"/>
    <property type="match status" value="1"/>
</dbReference>
<keyword evidence="9 10" id="KW-0998">Cell outer membrane</keyword>
<proteinExistence type="inferred from homology"/>
<dbReference type="Pfam" id="PF00593">
    <property type="entry name" value="TonB_dep_Rec_b-barrel"/>
    <property type="match status" value="1"/>
</dbReference>
<evidence type="ECO:0000259" key="13">
    <source>
        <dbReference type="Pfam" id="PF00593"/>
    </source>
</evidence>
<name>A0ABY7VNG1_9BACT</name>
<evidence type="ECO:0000256" key="2">
    <source>
        <dbReference type="ARBA" id="ARBA00022448"/>
    </source>
</evidence>
<evidence type="ECO:0000256" key="7">
    <source>
        <dbReference type="ARBA" id="ARBA00023136"/>
    </source>
</evidence>
<feature type="chain" id="PRO_5045505095" evidence="12">
    <location>
        <begin position="18"/>
        <end position="635"/>
    </location>
</feature>
<dbReference type="Pfam" id="PF07715">
    <property type="entry name" value="Plug"/>
    <property type="match status" value="1"/>
</dbReference>
<dbReference type="InterPro" id="IPR039426">
    <property type="entry name" value="TonB-dep_rcpt-like"/>
</dbReference>
<evidence type="ECO:0000313" key="16">
    <source>
        <dbReference type="Proteomes" id="UP001214250"/>
    </source>
</evidence>
<evidence type="ECO:0000256" key="9">
    <source>
        <dbReference type="ARBA" id="ARBA00023237"/>
    </source>
</evidence>
<dbReference type="SUPFAM" id="SSF56935">
    <property type="entry name" value="Porins"/>
    <property type="match status" value="1"/>
</dbReference>
<dbReference type="Gene3D" id="2.40.170.20">
    <property type="entry name" value="TonB-dependent receptor, beta-barrel domain"/>
    <property type="match status" value="1"/>
</dbReference>
<evidence type="ECO:0000256" key="12">
    <source>
        <dbReference type="SAM" id="SignalP"/>
    </source>
</evidence>
<feature type="domain" description="TonB-dependent receptor plug" evidence="14">
    <location>
        <begin position="49"/>
        <end position="155"/>
    </location>
</feature>
<dbReference type="Gene3D" id="2.170.130.10">
    <property type="entry name" value="TonB-dependent receptor, plug domain"/>
    <property type="match status" value="1"/>
</dbReference>
<dbReference type="Proteomes" id="UP001214250">
    <property type="component" value="Chromosome 1"/>
</dbReference>
<dbReference type="RefSeq" id="WP_274149370.1">
    <property type="nucleotide sequence ID" value="NZ_CP117811.1"/>
</dbReference>